<feature type="domain" description="Major tropism determinant N-terminal" evidence="1">
    <location>
        <begin position="5"/>
        <end position="43"/>
    </location>
</feature>
<protein>
    <recommendedName>
        <fullName evidence="1">Major tropism determinant N-terminal domain-containing protein</fullName>
    </recommendedName>
</protein>
<gene>
    <name evidence="2" type="ORF">Sn110110_099</name>
</gene>
<reference evidence="2 3" key="1">
    <citation type="journal article" date="2016" name="Environ. Microbiol.">
        <title>Genomic diversification of marine cyanophages into stable ecotypes.</title>
        <authorList>
            <person name="Marston M.F."/>
            <person name="Martiny J.B."/>
        </authorList>
    </citation>
    <scope>NUCLEOTIDE SEQUENCE [LARGE SCALE GENOMIC DNA]</scope>
    <source>
        <strain evidence="2">Sn_11_0110</strain>
    </source>
</reference>
<organism evidence="2 3">
    <name type="scientific">Cyanophage S-RIM14</name>
    <dbReference type="NCBI Taxonomy" id="1278423"/>
    <lineage>
        <taxon>Viruses</taxon>
        <taxon>Duplodnaviria</taxon>
        <taxon>Heunggongvirae</taxon>
        <taxon>Uroviricota</taxon>
        <taxon>Caudoviricetes</taxon>
        <taxon>Pantevenvirales</taxon>
        <taxon>Kyanoviridae</taxon>
        <taxon>Ahtivirus</taxon>
        <taxon>Ahtivirus sagseatwo</taxon>
    </lineage>
</organism>
<dbReference type="InterPro" id="IPR041352">
    <property type="entry name" value="Mtd_N"/>
</dbReference>
<evidence type="ECO:0000313" key="2">
    <source>
        <dbReference type="EMBL" id="AOO14293.1"/>
    </source>
</evidence>
<dbReference type="Proteomes" id="UP000223711">
    <property type="component" value="Segment"/>
</dbReference>
<evidence type="ECO:0000313" key="3">
    <source>
        <dbReference type="Proteomes" id="UP000223711"/>
    </source>
</evidence>
<dbReference type="SUPFAM" id="SSF69349">
    <property type="entry name" value="Phage fibre proteins"/>
    <property type="match status" value="1"/>
</dbReference>
<name>A0A1D7SKZ6_9CAUD</name>
<dbReference type="Pfam" id="PF18454">
    <property type="entry name" value="Mtd_N"/>
    <property type="match status" value="1"/>
</dbReference>
<evidence type="ECO:0000259" key="1">
    <source>
        <dbReference type="Pfam" id="PF18454"/>
    </source>
</evidence>
<proteinExistence type="predicted"/>
<sequence>MANRIQLRRGGSQEWRNANPTLAQGEVGIDLDSGRIKIGDGSTAWNSLAYERPVESVANTANSLVQRDADGNFQAGTITGTVIGNASTASRLANVRQIQLTQDIVASGTFDGSQNLNLAAELQEIPTLPHFGADPAQGTYTSVTVDAKGRIINAANPSTIQDYNLDGVVEGQSAQPYDNDLSAVSGLTGTGISIRIGDGNWTTRSILSTAGQVVVSNGSGTAGNPQIDLATTTVVDGDYNTESLTSVIANGPAGEPFGTETVNAVKFTVDDRGRLQSATNVPIATATEGSKYANYDAGTSYSRYAIIQNASKVYQAYESVSAGAGAPAHTSGDSGGWRYLADEATEQKGLASFAQEDFDVDSNGHVTIAALGVDNLQLQNNRVSFADGNTKEDFELDQELTATTGYRGFNYLNYIKVNDTSGNLLFGANNTGDSGAGELDVNVRSYFSDPNIDLDGAVDQIVSKYGDGHWTVSHVQNVATPRNLNILATNSGSGSANIVITSDDTVQISASDAAGKVWVEDYRFQENYIATTNATLNIDPGDDRAVTGTVRVWGDLQVDGTTTTVNSTTLQVDDPIITLGGDTDPVADDNLDRGIEFRYYDSQARRGFFGYDDSYTDLGGHSGGYAFYYNATNTAEVFSGTDAGVLAGNLKLTTNTNSTTNTTGDLVVAGGAGIGQDVNIGGSVDIDTNLTVHGTTLHDDNVVIQGASKVLQLNNGTGTTRVELQSTTGNASFYGVVDITNNLNINTNKFNVVAATGNTAIAGTLNVEGITTITDAVDLNSTLNVASSVHFEATDEPTFALNGGTGLWEIQSADYGSFRFDGGGYIAGDFMFDSDVVINGTILQRESSTEVFNEQNFLRVRRKFESGSVQVLTPSYASHSSSNARIFGGAGIGTSLHIGGTSASEGLFIGKKVNSDTVKFSVLGASGNTDIQGTLNVEGASVIDDTLNVTGAVDLDSTLNVDADATFQSNVTINGDNLLFTIEAQNGTDAFTVDSDNGNTIIAGTLDVDDATQITNTLNVTNGVDFDQTLNVDGAVDFNSTLVVDGQTTIYNSIYLNASNEEFAIQNGSGVDKFTVDSDNGNTIISGTVDISGATGITNSLTTSGVNTFTNSTQQTLTGSYSADGAFRLTGGAGIGKNLAVSGDTRVYGATELTGALDLNNSADISGIVTITNTSDITSYGDASVSLVTAGGLRVNKNAYVGGDFYVYDNGNSRAAFSVDNSTGNGEFHNNLIVGGDLTVNGTTTTVNSTTVTIDDPVFTLGGDTAPGSDDNKDRGIEFRYHTGSTAALGFFGYDDSASEFVFLTASTNSSEVFTGTDGNLRANQLHLTGSGTTLDVDADAIINGDLTVDDQIISTVTGKPPLVVASNSKVNNLNADLLDGLTTSSTDTTGTSVVSRSNGDFSANQITVNNGIGALAGIQGNATTADELRTARTVTIDGVVNATVSFDGSQNVTLTTTFDDADMDGLAAMAGTGFVSRTAANTYAQRTLITSPASGSGITVTQGDGVAGNPTINILSATTNAANNLVLRDGSGSFASNQITMVTSTVSGNATIGGTLGVTGITSLTDLLNADGGIAVDGTNFTVDGTTGAVSTASTLNADAAVTFGSTLGVTSNATIGGTLGVTGTVTASANLDVTVDATVGGTLGVTGITTLSNNLTVTGTSAFTGAITATNGVVGNITGQVSDISNHDTDALTEGSTNIYFTDERVDDRVAALISGGTGITATYNDAGNLLTLSATQADISTDLITEGSTNLFTTAARTRTHFTYGTGIEHDGSGALSVTQVDIDTDNVTEGSVNLFTTAARTRTHFTYGTGIEHDGSGALSVTQADIDTDNVTEGSTNIFYTEARFDASLAGKNTANLTEGTNLYYTDARAEASFDTKIAAASTTDLAEGTNLYYTDARADARIAAADTDALSEGSTNLYFTDARADARITAADTDALSEGATNLYYTDARADARVALATGTNLDLTNQTTTDLAEGTNQYYTEARVQDKLDNAFAQLQAMLTNLATTTTLTLNLSGDPTPGAVVTTSSISASGLGGFTAGTAVATTSDGAGTGLTVDTTVDASGAITAVAANAGGTDYLIGETITLTNPNLGGAATFNFGSLVAGSNYITGQDLATTGGDSTGLTVDISAAGGSITGVTVNAASSGYAIGNTITIVNPAATGLLTVDTIGAADALRTADTYAVTAFTTTGSGTGAEFSVVVDGTGAATVTITAAGTGHAASDTITISDANLGGGGAADLTFNVATIITSDATIDLSTVFTDATFALSDITTMEVGATVTGATSGTTGVITALAASAITVDTVDGFFKVGEVVSANDVTTLTVQSFA</sequence>
<accession>A0A1D7SKZ6</accession>
<dbReference type="EMBL" id="KX349303">
    <property type="protein sequence ID" value="AOO14293.1"/>
    <property type="molecule type" value="Genomic_DNA"/>
</dbReference>